<dbReference type="Gene3D" id="3.20.20.60">
    <property type="entry name" value="Phosphoenolpyruvate-binding domains"/>
    <property type="match status" value="1"/>
</dbReference>
<dbReference type="GO" id="GO:0046872">
    <property type="term" value="F:metal ion binding"/>
    <property type="evidence" value="ECO:0007669"/>
    <property type="project" value="UniProtKB-KW"/>
</dbReference>
<dbReference type="GO" id="GO:0019629">
    <property type="term" value="P:propionate catabolic process, 2-methylcitrate cycle"/>
    <property type="evidence" value="ECO:0007669"/>
    <property type="project" value="TreeGrafter"/>
</dbReference>
<evidence type="ECO:0000313" key="3">
    <source>
        <dbReference type="Proteomes" id="UP000604381"/>
    </source>
</evidence>
<dbReference type="AlphaFoldDB" id="A0A930UDM7"/>
<sequence length="285" mass="28884">MKPGKQLRELAAAPGAAPVAGAVSGYAAMLAAKAGLPAAYVSGGATAATKGLPDLGTVAAADVAAVAAEIVAAVPGLPVLVDADTGFGNVLALGRSVKTIEAAGAAGLHIEDQDGSSRRCGHRPGKRLCSTAAMQDRLKAACDARRDDSFVVMARTDAIAPEGLGAAIQRAVAYAEAGADMIFLEGATEAAQYRAAAVANMTEFGVTPLLGRKELAELGVALVLYPLSAFRAMMRAGENLYQALAAEDGQSGALDAMQTRDELYANLGYAAYEQALDASQDEAEA</sequence>
<accession>A0A930UDM7</accession>
<reference evidence="2" key="1">
    <citation type="submission" date="2020-10" db="EMBL/GenBank/DDBJ databases">
        <title>An improved Amphimedon queenslandica hologenome assembly reveals how three proteobacterial symbionts can extend the metabolic phenotypic of their marine sponge host.</title>
        <authorList>
            <person name="Degnan B."/>
            <person name="Degnan S."/>
            <person name="Xiang X."/>
        </authorList>
    </citation>
    <scope>NUCLEOTIDE SEQUENCE</scope>
    <source>
        <strain evidence="2">AqS2</strain>
    </source>
</reference>
<keyword evidence="3" id="KW-1185">Reference proteome</keyword>
<dbReference type="PANTHER" id="PTHR42905:SF5">
    <property type="entry name" value="CARBOXYVINYL-CARBOXYPHOSPHONATE PHOSPHORYLMUTASE, CHLOROPLASTIC"/>
    <property type="match status" value="1"/>
</dbReference>
<gene>
    <name evidence="2" type="ORF">ISN26_07865</name>
</gene>
<dbReference type="Proteomes" id="UP000604381">
    <property type="component" value="Unassembled WGS sequence"/>
</dbReference>
<proteinExistence type="predicted"/>
<name>A0A930UDM7_9GAMM</name>
<evidence type="ECO:0000256" key="1">
    <source>
        <dbReference type="ARBA" id="ARBA00022723"/>
    </source>
</evidence>
<keyword evidence="1" id="KW-0479">Metal-binding</keyword>
<dbReference type="Pfam" id="PF13714">
    <property type="entry name" value="PEP_mutase"/>
    <property type="match status" value="1"/>
</dbReference>
<dbReference type="InterPro" id="IPR040442">
    <property type="entry name" value="Pyrv_kinase-like_dom_sf"/>
</dbReference>
<evidence type="ECO:0000313" key="2">
    <source>
        <dbReference type="EMBL" id="MBF2735960.1"/>
    </source>
</evidence>
<organism evidence="2 3">
    <name type="scientific">Candidatus Amphirhobacter heronislandensis</name>
    <dbReference type="NCBI Taxonomy" id="1732024"/>
    <lineage>
        <taxon>Bacteria</taxon>
        <taxon>Pseudomonadati</taxon>
        <taxon>Pseudomonadota</taxon>
        <taxon>Gammaproteobacteria</taxon>
        <taxon>Candidatus Tethybacterales</taxon>
        <taxon>Candidatus Tethybacteraceae</taxon>
        <taxon>Candidatus Amphirhobacter</taxon>
    </lineage>
</organism>
<dbReference type="EMBL" id="JADHEI010000058">
    <property type="protein sequence ID" value="MBF2735960.1"/>
    <property type="molecule type" value="Genomic_DNA"/>
</dbReference>
<protein>
    <submittedName>
        <fullName evidence="2">Isocitrate lyase/phosphoenolpyruvate mutase family protein</fullName>
    </submittedName>
</protein>
<comment type="caution">
    <text evidence="2">The sequence shown here is derived from an EMBL/GenBank/DDBJ whole genome shotgun (WGS) entry which is preliminary data.</text>
</comment>
<keyword evidence="2" id="KW-0456">Lyase</keyword>
<dbReference type="InterPro" id="IPR015813">
    <property type="entry name" value="Pyrv/PenolPyrv_kinase-like_dom"/>
</dbReference>
<dbReference type="GO" id="GO:0046421">
    <property type="term" value="F:methylisocitrate lyase activity"/>
    <property type="evidence" value="ECO:0007669"/>
    <property type="project" value="TreeGrafter"/>
</dbReference>
<dbReference type="InterPro" id="IPR039556">
    <property type="entry name" value="ICL/PEPM"/>
</dbReference>
<dbReference type="CDD" id="cd00377">
    <property type="entry name" value="ICL_PEPM"/>
    <property type="match status" value="1"/>
</dbReference>
<dbReference type="PANTHER" id="PTHR42905">
    <property type="entry name" value="PHOSPHOENOLPYRUVATE CARBOXYLASE"/>
    <property type="match status" value="1"/>
</dbReference>
<dbReference type="SUPFAM" id="SSF51621">
    <property type="entry name" value="Phosphoenolpyruvate/pyruvate domain"/>
    <property type="match status" value="1"/>
</dbReference>